<keyword evidence="3" id="KW-1185">Reference proteome</keyword>
<feature type="transmembrane region" description="Helical" evidence="1">
    <location>
        <begin position="128"/>
        <end position="146"/>
    </location>
</feature>
<protein>
    <submittedName>
        <fullName evidence="2">Uncharacterized protein</fullName>
    </submittedName>
</protein>
<evidence type="ECO:0000313" key="3">
    <source>
        <dbReference type="Proteomes" id="UP001345963"/>
    </source>
</evidence>
<name>A0ABU7C2E5_9TELE</name>
<organism evidence="2 3">
    <name type="scientific">Ataeniobius toweri</name>
    <dbReference type="NCBI Taxonomy" id="208326"/>
    <lineage>
        <taxon>Eukaryota</taxon>
        <taxon>Metazoa</taxon>
        <taxon>Chordata</taxon>
        <taxon>Craniata</taxon>
        <taxon>Vertebrata</taxon>
        <taxon>Euteleostomi</taxon>
        <taxon>Actinopterygii</taxon>
        <taxon>Neopterygii</taxon>
        <taxon>Teleostei</taxon>
        <taxon>Neoteleostei</taxon>
        <taxon>Acanthomorphata</taxon>
        <taxon>Ovalentaria</taxon>
        <taxon>Atherinomorphae</taxon>
        <taxon>Cyprinodontiformes</taxon>
        <taxon>Goodeidae</taxon>
        <taxon>Ataeniobius</taxon>
    </lineage>
</organism>
<keyword evidence="1" id="KW-1133">Transmembrane helix</keyword>
<comment type="caution">
    <text evidence="2">The sequence shown here is derived from an EMBL/GenBank/DDBJ whole genome shotgun (WGS) entry which is preliminary data.</text>
</comment>
<dbReference type="EMBL" id="JAHUTI010078859">
    <property type="protein sequence ID" value="MED6257028.1"/>
    <property type="molecule type" value="Genomic_DNA"/>
</dbReference>
<sequence length="227" mass="24583">MNIKDSSYLQTSSFRSSHTLFLSVRGSWTDCLHFLLLFLVLSWRTPRTNCLHPWFPFRRTPWTSCLHFLFLSLRGARAHLICLLCLGGSAADLHGLAKGPSGLCTAHLGSSSFCTTPLSSTLGSPGPAAGLQIICSFVAGLLVTCFYIARLLIACSCVASLQTASSCVAVRLNSCPPSEAPSAHLESDSEDFALRCYTLSGFLHILLLMSKTFLEPVQNRSCYSAAP</sequence>
<reference evidence="2 3" key="1">
    <citation type="submission" date="2021-07" db="EMBL/GenBank/DDBJ databases">
        <authorList>
            <person name="Palmer J.M."/>
        </authorList>
    </citation>
    <scope>NUCLEOTIDE SEQUENCE [LARGE SCALE GENOMIC DNA]</scope>
    <source>
        <strain evidence="2 3">AT_MEX2019</strain>
        <tissue evidence="2">Muscle</tissue>
    </source>
</reference>
<keyword evidence="1" id="KW-0812">Transmembrane</keyword>
<gene>
    <name evidence="2" type="ORF">ATANTOWER_007118</name>
</gene>
<evidence type="ECO:0000256" key="1">
    <source>
        <dbReference type="SAM" id="Phobius"/>
    </source>
</evidence>
<feature type="transmembrane region" description="Helical" evidence="1">
    <location>
        <begin position="20"/>
        <end position="43"/>
    </location>
</feature>
<dbReference type="Proteomes" id="UP001345963">
    <property type="component" value="Unassembled WGS sequence"/>
</dbReference>
<proteinExistence type="predicted"/>
<accession>A0ABU7C2E5</accession>
<keyword evidence="1" id="KW-0472">Membrane</keyword>
<evidence type="ECO:0000313" key="2">
    <source>
        <dbReference type="EMBL" id="MED6257028.1"/>
    </source>
</evidence>